<dbReference type="PANTHER" id="PTHR12419:SF7">
    <property type="entry name" value="OTU DOMAIN-CONTAINING PROTEIN 3"/>
    <property type="match status" value="1"/>
</dbReference>
<dbReference type="PROSITE" id="PS50802">
    <property type="entry name" value="OTU"/>
    <property type="match status" value="1"/>
</dbReference>
<dbReference type="Proteomes" id="UP000663852">
    <property type="component" value="Unassembled WGS sequence"/>
</dbReference>
<comment type="caution">
    <text evidence="3">The sequence shown here is derived from an EMBL/GenBank/DDBJ whole genome shotgun (WGS) entry which is preliminary data.</text>
</comment>
<gene>
    <name evidence="4" type="ORF">EDS130_LOCUS13071</name>
    <name evidence="3" type="ORF">XAT740_LOCUS6568</name>
</gene>
<sequence>MCPRRDKVNANTRPNSSKREEREARQQEKKAREKKTYLKKDENAGAFNAQLRAFNLQLRDIVGDGNCLFRSFADQMDGNQHRHAYYRAKICEYMRANREDFEPFIVDQPFDAFVSSLSKDGTFGGNECLVAFSRLFDAKICIHQLNQPVWIVCFSEPPKHEIHISYHNYEHYSSVRKLGDCTSTSANVRQAMTTCTPTVLNDKKKTTTNENGYGACAFDPPELFSEHDVEYINAQLENPVDLQLIRDILTDNHGDIDGTIAHFIALDASPVSLPIISQESIERIMTITGITDVEMIEQSYKHHNLDVESTVEALLKLTTDDTANETISEEDVSEKEEDVKSKTTAKQKSRPASSRQVKANKKKAKKQRATEKHRAQIIATTAKTESKPTEKKADVVANAEQENVPPANMEFISI</sequence>
<dbReference type="InterPro" id="IPR050704">
    <property type="entry name" value="Peptidase_C85-like"/>
</dbReference>
<dbReference type="GO" id="GO:0016579">
    <property type="term" value="P:protein deubiquitination"/>
    <property type="evidence" value="ECO:0007669"/>
    <property type="project" value="TreeGrafter"/>
</dbReference>
<dbReference type="InterPro" id="IPR038765">
    <property type="entry name" value="Papain-like_cys_pep_sf"/>
</dbReference>
<dbReference type="SUPFAM" id="SSF54001">
    <property type="entry name" value="Cysteine proteinases"/>
    <property type="match status" value="1"/>
</dbReference>
<feature type="region of interest" description="Disordered" evidence="1">
    <location>
        <begin position="1"/>
        <end position="35"/>
    </location>
</feature>
<feature type="compositionally biased region" description="Basic and acidic residues" evidence="1">
    <location>
        <begin position="17"/>
        <end position="35"/>
    </location>
</feature>
<name>A0A813XMN8_ADIRI</name>
<protein>
    <recommendedName>
        <fullName evidence="2">OTU domain-containing protein</fullName>
    </recommendedName>
</protein>
<proteinExistence type="predicted"/>
<dbReference type="Pfam" id="PF02338">
    <property type="entry name" value="OTU"/>
    <property type="match status" value="1"/>
</dbReference>
<evidence type="ECO:0000313" key="3">
    <source>
        <dbReference type="EMBL" id="CAF0872520.1"/>
    </source>
</evidence>
<feature type="compositionally biased region" description="Basic and acidic residues" evidence="1">
    <location>
        <begin position="384"/>
        <end position="394"/>
    </location>
</feature>
<dbReference type="AlphaFoldDB" id="A0A813XMN8"/>
<feature type="domain" description="OTU" evidence="2">
    <location>
        <begin position="56"/>
        <end position="178"/>
    </location>
</feature>
<evidence type="ECO:0000313" key="5">
    <source>
        <dbReference type="Proteomes" id="UP000663828"/>
    </source>
</evidence>
<dbReference type="GO" id="GO:0004843">
    <property type="term" value="F:cysteine-type deubiquitinase activity"/>
    <property type="evidence" value="ECO:0007669"/>
    <property type="project" value="TreeGrafter"/>
</dbReference>
<dbReference type="PANTHER" id="PTHR12419">
    <property type="entry name" value="OTU DOMAIN CONTAINING PROTEIN"/>
    <property type="match status" value="1"/>
</dbReference>
<evidence type="ECO:0000256" key="1">
    <source>
        <dbReference type="SAM" id="MobiDB-lite"/>
    </source>
</evidence>
<feature type="region of interest" description="Disordered" evidence="1">
    <location>
        <begin position="325"/>
        <end position="414"/>
    </location>
</feature>
<evidence type="ECO:0000259" key="2">
    <source>
        <dbReference type="PROSITE" id="PS50802"/>
    </source>
</evidence>
<dbReference type="InterPro" id="IPR003323">
    <property type="entry name" value="OTU_dom"/>
</dbReference>
<dbReference type="OrthoDB" id="415023at2759"/>
<feature type="compositionally biased region" description="Basic residues" evidence="1">
    <location>
        <begin position="358"/>
        <end position="367"/>
    </location>
</feature>
<feature type="compositionally biased region" description="Acidic residues" evidence="1">
    <location>
        <begin position="327"/>
        <end position="336"/>
    </location>
</feature>
<organism evidence="3 5">
    <name type="scientific">Adineta ricciae</name>
    <name type="common">Rotifer</name>
    <dbReference type="NCBI Taxonomy" id="249248"/>
    <lineage>
        <taxon>Eukaryota</taxon>
        <taxon>Metazoa</taxon>
        <taxon>Spiralia</taxon>
        <taxon>Gnathifera</taxon>
        <taxon>Rotifera</taxon>
        <taxon>Eurotatoria</taxon>
        <taxon>Bdelloidea</taxon>
        <taxon>Adinetida</taxon>
        <taxon>Adinetidae</taxon>
        <taxon>Adineta</taxon>
    </lineage>
</organism>
<keyword evidence="5" id="KW-1185">Reference proteome</keyword>
<dbReference type="Proteomes" id="UP000663828">
    <property type="component" value="Unassembled WGS sequence"/>
</dbReference>
<dbReference type="Gene3D" id="3.90.70.80">
    <property type="match status" value="1"/>
</dbReference>
<evidence type="ECO:0000313" key="4">
    <source>
        <dbReference type="EMBL" id="CAF0964933.1"/>
    </source>
</evidence>
<reference evidence="3" key="1">
    <citation type="submission" date="2021-02" db="EMBL/GenBank/DDBJ databases">
        <authorList>
            <person name="Nowell W R."/>
        </authorList>
    </citation>
    <scope>NUCLEOTIDE SEQUENCE</scope>
</reference>
<dbReference type="EMBL" id="CAJNOR010000299">
    <property type="protein sequence ID" value="CAF0872520.1"/>
    <property type="molecule type" value="Genomic_DNA"/>
</dbReference>
<dbReference type="EMBL" id="CAJNOJ010000051">
    <property type="protein sequence ID" value="CAF0964933.1"/>
    <property type="molecule type" value="Genomic_DNA"/>
</dbReference>
<accession>A0A813XMN8</accession>